<evidence type="ECO:0000256" key="2">
    <source>
        <dbReference type="ARBA" id="ARBA00022448"/>
    </source>
</evidence>
<evidence type="ECO:0000256" key="1">
    <source>
        <dbReference type="ARBA" id="ARBA00005417"/>
    </source>
</evidence>
<dbReference type="InterPro" id="IPR015854">
    <property type="entry name" value="ABC_transpr_LolD-like"/>
</dbReference>
<dbReference type="EMBL" id="JBCDNA010000001">
    <property type="protein sequence ID" value="MEL4455637.1"/>
    <property type="molecule type" value="Genomic_DNA"/>
</dbReference>
<organism evidence="6 7">
    <name type="scientific">Lutimonas vermicola</name>
    <dbReference type="NCBI Taxonomy" id="414288"/>
    <lineage>
        <taxon>Bacteria</taxon>
        <taxon>Pseudomonadati</taxon>
        <taxon>Bacteroidota</taxon>
        <taxon>Flavobacteriia</taxon>
        <taxon>Flavobacteriales</taxon>
        <taxon>Flavobacteriaceae</taxon>
        <taxon>Lutimonas</taxon>
    </lineage>
</organism>
<dbReference type="InterPro" id="IPR003439">
    <property type="entry name" value="ABC_transporter-like_ATP-bd"/>
</dbReference>
<keyword evidence="3" id="KW-0547">Nucleotide-binding</keyword>
<dbReference type="PANTHER" id="PTHR24220:SF689">
    <property type="entry name" value="LIPOPROTEIN-RELEASING SYSTEM ATP-BINDING PROTEIN LOLD"/>
    <property type="match status" value="1"/>
</dbReference>
<dbReference type="InterPro" id="IPR017871">
    <property type="entry name" value="ABC_transporter-like_CS"/>
</dbReference>
<protein>
    <submittedName>
        <fullName evidence="6">ABC transporter ATP-binding protein</fullName>
    </submittedName>
</protein>
<gene>
    <name evidence="6" type="ORF">AABB81_06995</name>
</gene>
<evidence type="ECO:0000256" key="4">
    <source>
        <dbReference type="ARBA" id="ARBA00022840"/>
    </source>
</evidence>
<dbReference type="PANTHER" id="PTHR24220">
    <property type="entry name" value="IMPORT ATP-BINDING PROTEIN"/>
    <property type="match status" value="1"/>
</dbReference>
<proteinExistence type="inferred from homology"/>
<keyword evidence="7" id="KW-1185">Reference proteome</keyword>
<dbReference type="RefSeq" id="WP_342159507.1">
    <property type="nucleotide sequence ID" value="NZ_JBCDNA010000001.1"/>
</dbReference>
<comment type="caution">
    <text evidence="6">The sequence shown here is derived from an EMBL/GenBank/DDBJ whole genome shotgun (WGS) entry which is preliminary data.</text>
</comment>
<sequence length="227" mass="25073">MTNILNVKNLEKTYKSGEKELKVLDNISFSIQTGETFAIVGPSGSGKTTLLGLCAGLDQSNSGEIELCGTKINTLNEDERALLRNQKVGFIFQDFQLLPTLTALENVTVPLELQGIKRPEKIAKDLLEKVGLADRFDHYPSQLSGGEQQRVALARAFSNKPSILFADEPTGNLDAETSEKVVQLLFDLNKEAGTTLVIVTHDMDLAKMNQRILRLQRGKIMQEQSIL</sequence>
<dbReference type="PROSITE" id="PS00211">
    <property type="entry name" value="ABC_TRANSPORTER_1"/>
    <property type="match status" value="1"/>
</dbReference>
<dbReference type="SMART" id="SM00382">
    <property type="entry name" value="AAA"/>
    <property type="match status" value="1"/>
</dbReference>
<evidence type="ECO:0000259" key="5">
    <source>
        <dbReference type="PROSITE" id="PS50893"/>
    </source>
</evidence>
<dbReference type="InterPro" id="IPR003593">
    <property type="entry name" value="AAA+_ATPase"/>
</dbReference>
<evidence type="ECO:0000256" key="3">
    <source>
        <dbReference type="ARBA" id="ARBA00022741"/>
    </source>
</evidence>
<dbReference type="InterPro" id="IPR027417">
    <property type="entry name" value="P-loop_NTPase"/>
</dbReference>
<keyword evidence="4 6" id="KW-0067">ATP-binding</keyword>
<dbReference type="Pfam" id="PF00005">
    <property type="entry name" value="ABC_tran"/>
    <property type="match status" value="1"/>
</dbReference>
<name>A0ABU9L226_9FLAO</name>
<dbReference type="PROSITE" id="PS50893">
    <property type="entry name" value="ABC_TRANSPORTER_2"/>
    <property type="match status" value="1"/>
</dbReference>
<reference evidence="6 7" key="1">
    <citation type="submission" date="2024-04" db="EMBL/GenBank/DDBJ databases">
        <title>whole genome sequencing of Lutimonas vermicola strain IMCC1616.</title>
        <authorList>
            <person name="Bae S.S."/>
        </authorList>
    </citation>
    <scope>NUCLEOTIDE SEQUENCE [LARGE SCALE GENOMIC DNA]</scope>
    <source>
        <strain evidence="6 7">IMCC1616</strain>
    </source>
</reference>
<dbReference type="CDD" id="cd03255">
    <property type="entry name" value="ABC_MJ0796_LolCDE_FtsE"/>
    <property type="match status" value="1"/>
</dbReference>
<dbReference type="SUPFAM" id="SSF52540">
    <property type="entry name" value="P-loop containing nucleoside triphosphate hydrolases"/>
    <property type="match status" value="1"/>
</dbReference>
<keyword evidence="2" id="KW-0813">Transport</keyword>
<dbReference type="Gene3D" id="3.40.50.300">
    <property type="entry name" value="P-loop containing nucleotide triphosphate hydrolases"/>
    <property type="match status" value="1"/>
</dbReference>
<dbReference type="Proteomes" id="UP001474120">
    <property type="component" value="Unassembled WGS sequence"/>
</dbReference>
<dbReference type="GO" id="GO:0005524">
    <property type="term" value="F:ATP binding"/>
    <property type="evidence" value="ECO:0007669"/>
    <property type="project" value="UniProtKB-KW"/>
</dbReference>
<accession>A0ABU9L226</accession>
<feature type="domain" description="ABC transporter" evidence="5">
    <location>
        <begin position="5"/>
        <end position="226"/>
    </location>
</feature>
<evidence type="ECO:0000313" key="6">
    <source>
        <dbReference type="EMBL" id="MEL4455637.1"/>
    </source>
</evidence>
<evidence type="ECO:0000313" key="7">
    <source>
        <dbReference type="Proteomes" id="UP001474120"/>
    </source>
</evidence>
<comment type="similarity">
    <text evidence="1">Belongs to the ABC transporter superfamily.</text>
</comment>
<dbReference type="InterPro" id="IPR017911">
    <property type="entry name" value="MacB-like_ATP-bd"/>
</dbReference>